<protein>
    <submittedName>
        <fullName evidence="1">Uncharacterized protein</fullName>
    </submittedName>
</protein>
<dbReference type="Proteomes" id="UP001064489">
    <property type="component" value="Chromosome 1"/>
</dbReference>
<name>A0AAD5JII8_ACENE</name>
<comment type="caution">
    <text evidence="1">The sequence shown here is derived from an EMBL/GenBank/DDBJ whole genome shotgun (WGS) entry which is preliminary data.</text>
</comment>
<dbReference type="AlphaFoldDB" id="A0AAD5JII8"/>
<reference evidence="1" key="2">
    <citation type="submission" date="2023-02" db="EMBL/GenBank/DDBJ databases">
        <authorList>
            <person name="Swenson N.G."/>
            <person name="Wegrzyn J.L."/>
            <person name="Mcevoy S.L."/>
        </authorList>
    </citation>
    <scope>NUCLEOTIDE SEQUENCE</scope>
    <source>
        <strain evidence="1">91603</strain>
        <tissue evidence="1">Leaf</tissue>
    </source>
</reference>
<dbReference type="PANTHER" id="PTHR48435">
    <property type="entry name" value="POLYPROTEIN"/>
    <property type="match status" value="1"/>
</dbReference>
<sequence length="238" mass="27376">MGVADHGDSIVISGDVPNKQFWESKFATTSRGILLKDIEHCLEEMTMADDEFKDVDPNICDADCECRDCLKDYYTFCKPTRKPHKHDAHNSPWIGLHHIKDKPLPIYDRASQISRSEGLNPLEPYTSVPLTPSPIPCYMASNYNQDFPPLEPSSNPEKNRFSRPFIQSTEVFPDRSLKHPTQAEQVINWQSHNAKIQNRVLHSIDQKIDHVTHHASQQDHRLDSLNTTFKDLFSDLRK</sequence>
<dbReference type="EMBL" id="JAJSOW010000003">
    <property type="protein sequence ID" value="KAI9194301.1"/>
    <property type="molecule type" value="Genomic_DNA"/>
</dbReference>
<proteinExistence type="predicted"/>
<evidence type="ECO:0000313" key="1">
    <source>
        <dbReference type="EMBL" id="KAI9194301.1"/>
    </source>
</evidence>
<organism evidence="1 2">
    <name type="scientific">Acer negundo</name>
    <name type="common">Box elder</name>
    <dbReference type="NCBI Taxonomy" id="4023"/>
    <lineage>
        <taxon>Eukaryota</taxon>
        <taxon>Viridiplantae</taxon>
        <taxon>Streptophyta</taxon>
        <taxon>Embryophyta</taxon>
        <taxon>Tracheophyta</taxon>
        <taxon>Spermatophyta</taxon>
        <taxon>Magnoliopsida</taxon>
        <taxon>eudicotyledons</taxon>
        <taxon>Gunneridae</taxon>
        <taxon>Pentapetalae</taxon>
        <taxon>rosids</taxon>
        <taxon>malvids</taxon>
        <taxon>Sapindales</taxon>
        <taxon>Sapindaceae</taxon>
        <taxon>Hippocastanoideae</taxon>
        <taxon>Acereae</taxon>
        <taxon>Acer</taxon>
    </lineage>
</organism>
<accession>A0AAD5JII8</accession>
<keyword evidence="2" id="KW-1185">Reference proteome</keyword>
<dbReference type="InterPro" id="IPR053098">
    <property type="entry name" value="Petuviruses_polyprotein"/>
</dbReference>
<evidence type="ECO:0000313" key="2">
    <source>
        <dbReference type="Proteomes" id="UP001064489"/>
    </source>
</evidence>
<reference evidence="1" key="1">
    <citation type="journal article" date="2022" name="Plant J.">
        <title>Strategies of tolerance reflected in two North American maple genomes.</title>
        <authorList>
            <person name="McEvoy S.L."/>
            <person name="Sezen U.U."/>
            <person name="Trouern-Trend A."/>
            <person name="McMahon S.M."/>
            <person name="Schaberg P.G."/>
            <person name="Yang J."/>
            <person name="Wegrzyn J.L."/>
            <person name="Swenson N.G."/>
        </authorList>
    </citation>
    <scope>NUCLEOTIDE SEQUENCE</scope>
    <source>
        <strain evidence="1">91603</strain>
    </source>
</reference>
<gene>
    <name evidence="1" type="ORF">LWI28_004926</name>
</gene>
<dbReference type="PANTHER" id="PTHR48435:SF1">
    <property type="entry name" value="POLYPROTEIN"/>
    <property type="match status" value="1"/>
</dbReference>